<dbReference type="AlphaFoldDB" id="J9D7E8"/>
<gene>
    <name evidence="1" type="ORF">EDEG_01998</name>
</gene>
<name>J9D7E8_EDHAE</name>
<keyword evidence="2" id="KW-1185">Reference proteome</keyword>
<proteinExistence type="predicted"/>
<evidence type="ECO:0000313" key="1">
    <source>
        <dbReference type="EMBL" id="EJW03706.1"/>
    </source>
</evidence>
<reference evidence="2" key="2">
    <citation type="submission" date="2015-07" db="EMBL/GenBank/DDBJ databases">
        <title>Contrasting host-pathogen interactions and genome evolution in two generalist and specialist microsporidian pathogens of mosquitoes.</title>
        <authorList>
            <consortium name="The Broad Institute Genomics Platform"/>
            <consortium name="The Broad Institute Genome Sequencing Center for Infectious Disease"/>
            <person name="Cuomo C.A."/>
            <person name="Sanscrainte N.D."/>
            <person name="Goldberg J.M."/>
            <person name="Heiman D."/>
            <person name="Young S."/>
            <person name="Zeng Q."/>
            <person name="Becnel J.J."/>
            <person name="Birren B.W."/>
        </authorList>
    </citation>
    <scope>NUCLEOTIDE SEQUENCE [LARGE SCALE GENOMIC DNA]</scope>
    <source>
        <strain evidence="2">USNM 41457</strain>
    </source>
</reference>
<organism evidence="1 2">
    <name type="scientific">Edhazardia aedis (strain USNM 41457)</name>
    <name type="common">Microsporidian parasite</name>
    <dbReference type="NCBI Taxonomy" id="1003232"/>
    <lineage>
        <taxon>Eukaryota</taxon>
        <taxon>Fungi</taxon>
        <taxon>Fungi incertae sedis</taxon>
        <taxon>Microsporidia</taxon>
        <taxon>Edhazardia</taxon>
    </lineage>
</organism>
<protein>
    <submittedName>
        <fullName evidence="1">Uncharacterized protein</fullName>
    </submittedName>
</protein>
<dbReference type="VEuPathDB" id="MicrosporidiaDB:EDEG_01998"/>
<reference evidence="1 2" key="1">
    <citation type="submission" date="2011-08" db="EMBL/GenBank/DDBJ databases">
        <authorList>
            <person name="Liu Z.J."/>
            <person name="Shi F.L."/>
            <person name="Lu J.Q."/>
            <person name="Li M."/>
            <person name="Wang Z.L."/>
        </authorList>
    </citation>
    <scope>NUCLEOTIDE SEQUENCE [LARGE SCALE GENOMIC DNA]</scope>
    <source>
        <strain evidence="1 2">USNM 41457</strain>
    </source>
</reference>
<comment type="caution">
    <text evidence="1">The sequence shown here is derived from an EMBL/GenBank/DDBJ whole genome shotgun (WGS) entry which is preliminary data.</text>
</comment>
<evidence type="ECO:0000313" key="2">
    <source>
        <dbReference type="Proteomes" id="UP000003163"/>
    </source>
</evidence>
<dbReference type="HOGENOM" id="CLU_1686540_0_0_1"/>
<accession>J9D7E8</accession>
<dbReference type="Proteomes" id="UP000003163">
    <property type="component" value="Unassembled WGS sequence"/>
</dbReference>
<dbReference type="EMBL" id="AFBI03000032">
    <property type="protein sequence ID" value="EJW03706.1"/>
    <property type="molecule type" value="Genomic_DNA"/>
</dbReference>
<dbReference type="InParanoid" id="J9D7E8"/>
<sequence length="156" mass="18137">MKKMSLMFIFVDATNYEFSRKHINSCDTKSERSYETGEKIRNIEFYARNSINEHADPESYLSHSDHSSGIAKISRNCNDSQNINKMEENETLSFQETEPMNDQIHKKDTNITQSSFDATFKHPGPVINTNKNHVDRDQEKLKIDRKSCTGFFFAQN</sequence>